<accession>A0ACC0C9H4</accession>
<sequence>MWSKIHIFLGSFVEIDYVERVCWFYCSLCVAFPAKLKGEFAENCYYESSFLYAFMKDFDELIPSIQTLCFVSHELELPYDEQKVLNVDEFLKALLFENIHGFQFYYFHLKELKWLLICGKENNGRVLKAHLYNIVKTTFENSVFELTWKILVEKHLIYSIPFIDFLFKDDIFNDLLVQNTSSCVKLLNHSFDGTLLII</sequence>
<protein>
    <submittedName>
        <fullName evidence="1">Uncharacterized protein</fullName>
    </submittedName>
</protein>
<proteinExistence type="predicted"/>
<dbReference type="EMBL" id="CM044701">
    <property type="protein sequence ID" value="KAI5681571.1"/>
    <property type="molecule type" value="Genomic_DNA"/>
</dbReference>
<evidence type="ECO:0000313" key="1">
    <source>
        <dbReference type="EMBL" id="KAI5681571.1"/>
    </source>
</evidence>
<evidence type="ECO:0000313" key="2">
    <source>
        <dbReference type="Proteomes" id="UP001060085"/>
    </source>
</evidence>
<comment type="caution">
    <text evidence="1">The sequence shown here is derived from an EMBL/GenBank/DDBJ whole genome shotgun (WGS) entry which is preliminary data.</text>
</comment>
<reference evidence="2" key="1">
    <citation type="journal article" date="2023" name="Nat. Plants">
        <title>Single-cell RNA sequencing provides a high-resolution roadmap for understanding the multicellular compartmentation of specialized metabolism.</title>
        <authorList>
            <person name="Sun S."/>
            <person name="Shen X."/>
            <person name="Li Y."/>
            <person name="Li Y."/>
            <person name="Wang S."/>
            <person name="Li R."/>
            <person name="Zhang H."/>
            <person name="Shen G."/>
            <person name="Guo B."/>
            <person name="Wei J."/>
            <person name="Xu J."/>
            <person name="St-Pierre B."/>
            <person name="Chen S."/>
            <person name="Sun C."/>
        </authorList>
    </citation>
    <scope>NUCLEOTIDE SEQUENCE [LARGE SCALE GENOMIC DNA]</scope>
</reference>
<keyword evidence="2" id="KW-1185">Reference proteome</keyword>
<gene>
    <name evidence="1" type="ORF">M9H77_02799</name>
</gene>
<organism evidence="1 2">
    <name type="scientific">Catharanthus roseus</name>
    <name type="common">Madagascar periwinkle</name>
    <name type="synonym">Vinca rosea</name>
    <dbReference type="NCBI Taxonomy" id="4058"/>
    <lineage>
        <taxon>Eukaryota</taxon>
        <taxon>Viridiplantae</taxon>
        <taxon>Streptophyta</taxon>
        <taxon>Embryophyta</taxon>
        <taxon>Tracheophyta</taxon>
        <taxon>Spermatophyta</taxon>
        <taxon>Magnoliopsida</taxon>
        <taxon>eudicotyledons</taxon>
        <taxon>Gunneridae</taxon>
        <taxon>Pentapetalae</taxon>
        <taxon>asterids</taxon>
        <taxon>lamiids</taxon>
        <taxon>Gentianales</taxon>
        <taxon>Apocynaceae</taxon>
        <taxon>Rauvolfioideae</taxon>
        <taxon>Vinceae</taxon>
        <taxon>Catharanthinae</taxon>
        <taxon>Catharanthus</taxon>
    </lineage>
</organism>
<name>A0ACC0C9H4_CATRO</name>
<dbReference type="Proteomes" id="UP001060085">
    <property type="component" value="Linkage Group LG01"/>
</dbReference>